<dbReference type="InterPro" id="IPR029058">
    <property type="entry name" value="AB_hydrolase_fold"/>
</dbReference>
<evidence type="ECO:0000313" key="1">
    <source>
        <dbReference type="EMBL" id="KFE33345.1"/>
    </source>
</evidence>
<keyword evidence="2" id="KW-1185">Reference proteome</keyword>
<protein>
    <submittedName>
        <fullName evidence="1">Alpha/beta hydrolase</fullName>
    </submittedName>
</protein>
<accession>A0A085TRJ8</accession>
<dbReference type="Gene3D" id="3.40.50.1820">
    <property type="entry name" value="alpha/beta hydrolase"/>
    <property type="match status" value="1"/>
</dbReference>
<sequence>MLRDQLNANPANAPLLIEADEAITTLERGERVNLNALNPALRPLFAKEVQGFLIDAFAYDPAALIAETPVPVLIVQGMRDLQVSDTDAHRLADTAPEATLFLLPDVNHVLKVVSSDQTADNIAAYANPDLPIAQGVVDAVMQFIEQIDE</sequence>
<organism evidence="1 2">
    <name type="scientific">Thioclava atlantica</name>
    <dbReference type="NCBI Taxonomy" id="1317124"/>
    <lineage>
        <taxon>Bacteria</taxon>
        <taxon>Pseudomonadati</taxon>
        <taxon>Pseudomonadota</taxon>
        <taxon>Alphaproteobacteria</taxon>
        <taxon>Rhodobacterales</taxon>
        <taxon>Paracoccaceae</taxon>
        <taxon>Thioclava</taxon>
    </lineage>
</organism>
<dbReference type="InterPro" id="IPR053145">
    <property type="entry name" value="AB_hydrolase_Est10"/>
</dbReference>
<dbReference type="Proteomes" id="UP000028607">
    <property type="component" value="Unassembled WGS sequence"/>
</dbReference>
<evidence type="ECO:0000313" key="2">
    <source>
        <dbReference type="Proteomes" id="UP000028607"/>
    </source>
</evidence>
<dbReference type="eggNOG" id="COG1073">
    <property type="taxonomic scope" value="Bacteria"/>
</dbReference>
<reference evidence="1 2" key="2">
    <citation type="journal article" date="2015" name="Antonie Van Leeuwenhoek">
        <title>Thioclava indica sp. nov., isolated from surface seawater of the Indian Ocean.</title>
        <authorList>
            <person name="Liu Y."/>
            <person name="Lai Q."/>
            <person name="Du J."/>
            <person name="Xu H."/>
            <person name="Jiang L."/>
            <person name="Shao Z."/>
        </authorList>
    </citation>
    <scope>NUCLEOTIDE SEQUENCE [LARGE SCALE GENOMIC DNA]</scope>
    <source>
        <strain evidence="1 2">13D2W-2</strain>
    </source>
</reference>
<gene>
    <name evidence="1" type="ORF">DW2_18459</name>
</gene>
<name>A0A085TRJ8_9RHOB</name>
<dbReference type="GO" id="GO:0052689">
    <property type="term" value="F:carboxylic ester hydrolase activity"/>
    <property type="evidence" value="ECO:0007669"/>
    <property type="project" value="TreeGrafter"/>
</dbReference>
<comment type="caution">
    <text evidence="1">The sequence shown here is derived from an EMBL/GenBank/DDBJ whole genome shotgun (WGS) entry which is preliminary data.</text>
</comment>
<reference evidence="2" key="1">
    <citation type="submission" date="2013-04" db="EMBL/GenBank/DDBJ databases">
        <title>Thioclava sp. 13D2W-2 Genome Sequencing.</title>
        <authorList>
            <person name="Lai Q."/>
            <person name="Li G."/>
            <person name="Shao Z."/>
        </authorList>
    </citation>
    <scope>NUCLEOTIDE SEQUENCE [LARGE SCALE GENOMIC DNA]</scope>
    <source>
        <strain evidence="2">13D2W-2</strain>
    </source>
</reference>
<dbReference type="EMBL" id="AQRC01000023">
    <property type="protein sequence ID" value="KFE33345.1"/>
    <property type="molecule type" value="Genomic_DNA"/>
</dbReference>
<keyword evidence="1" id="KW-0378">Hydrolase</keyword>
<dbReference type="PANTHER" id="PTHR43265">
    <property type="entry name" value="ESTERASE ESTD"/>
    <property type="match status" value="1"/>
</dbReference>
<dbReference type="PANTHER" id="PTHR43265:SF1">
    <property type="entry name" value="ESTERASE ESTD"/>
    <property type="match status" value="1"/>
</dbReference>
<dbReference type="SUPFAM" id="SSF53474">
    <property type="entry name" value="alpha/beta-Hydrolases"/>
    <property type="match status" value="1"/>
</dbReference>
<proteinExistence type="predicted"/>
<dbReference type="STRING" id="1317124.DW2_18459"/>
<dbReference type="AlphaFoldDB" id="A0A085TRJ8"/>